<gene>
    <name evidence="1" type="ORF">QFC20_000214</name>
</gene>
<evidence type="ECO:0000313" key="2">
    <source>
        <dbReference type="Proteomes" id="UP001230649"/>
    </source>
</evidence>
<comment type="caution">
    <text evidence="1">The sequence shown here is derived from an EMBL/GenBank/DDBJ whole genome shotgun (WGS) entry which is preliminary data.</text>
</comment>
<name>A0ACC2X2J5_9TREE</name>
<evidence type="ECO:0000313" key="1">
    <source>
        <dbReference type="EMBL" id="KAJ9117933.1"/>
    </source>
</evidence>
<proteinExistence type="predicted"/>
<dbReference type="Proteomes" id="UP001230649">
    <property type="component" value="Unassembled WGS sequence"/>
</dbReference>
<reference evidence="1" key="1">
    <citation type="submission" date="2023-04" db="EMBL/GenBank/DDBJ databases">
        <title>Draft Genome sequencing of Naganishia species isolated from polar environments using Oxford Nanopore Technology.</title>
        <authorList>
            <person name="Leo P."/>
            <person name="Venkateswaran K."/>
        </authorList>
    </citation>
    <scope>NUCLEOTIDE SEQUENCE</scope>
    <source>
        <strain evidence="1">MNA-CCFEE 5262</strain>
    </source>
</reference>
<protein>
    <submittedName>
        <fullName evidence="1">Uncharacterized protein</fullName>
    </submittedName>
</protein>
<keyword evidence="2" id="KW-1185">Reference proteome</keyword>
<dbReference type="EMBL" id="JASBWS010000001">
    <property type="protein sequence ID" value="KAJ9117933.1"/>
    <property type="molecule type" value="Genomic_DNA"/>
</dbReference>
<accession>A0ACC2X2J5</accession>
<sequence>MAFITISGYPCSGKSTRARQIKADFERRLNDESYSGPKLSVAIVDDPVSKVTRESYDNSLAEKPARASLFTNVTRSLGEDKIVICDAPNYIKGFRYQMYCAAREAKVRVATVFVVAPPQKCREWHDAREPEDKYKQETFDNLIMRFEEPSSMARWDSPLFAISWDDDLEGTNKSILDDLWVAVTQGAKKGPTAAVVTSQLSMNPSASIVALPTTAFAADSPASSAQTPLKINLPTSKTITLSELQRLKRQFETIQRKALSTNGQTGVGSRWGERDVADAFARYLEEVWGTSDNRR</sequence>
<organism evidence="1 2">
    <name type="scientific">Naganishia adeliensis</name>
    <dbReference type="NCBI Taxonomy" id="92952"/>
    <lineage>
        <taxon>Eukaryota</taxon>
        <taxon>Fungi</taxon>
        <taxon>Dikarya</taxon>
        <taxon>Basidiomycota</taxon>
        <taxon>Agaricomycotina</taxon>
        <taxon>Tremellomycetes</taxon>
        <taxon>Filobasidiales</taxon>
        <taxon>Filobasidiaceae</taxon>
        <taxon>Naganishia</taxon>
    </lineage>
</organism>